<proteinExistence type="predicted"/>
<dbReference type="Proteomes" id="UP000031938">
    <property type="component" value="Unassembled WGS sequence"/>
</dbReference>
<protein>
    <submittedName>
        <fullName evidence="1">Uncharacterized protein</fullName>
    </submittedName>
</protein>
<accession>A0A0C2S7T6</accession>
<gene>
    <name evidence="1" type="ORF">KP78_15220</name>
</gene>
<name>A0A0C2S7T6_9BACL</name>
<dbReference type="EMBL" id="JXRP01000009">
    <property type="protein sequence ID" value="KIL50054.1"/>
    <property type="molecule type" value="Genomic_DNA"/>
</dbReference>
<dbReference type="STRING" id="889306.KP78_15220"/>
<keyword evidence="2" id="KW-1185">Reference proteome</keyword>
<sequence length="52" mass="6053">MFSLKQLACGQQIHKHNENLKIVPTHSFAFRGMGRHFIFLPPYEEIGRKDPS</sequence>
<dbReference type="AlphaFoldDB" id="A0A0C2S7T6"/>
<evidence type="ECO:0000313" key="2">
    <source>
        <dbReference type="Proteomes" id="UP000031938"/>
    </source>
</evidence>
<organism evidence="1 2">
    <name type="scientific">Jeotgalibacillus soli</name>
    <dbReference type="NCBI Taxonomy" id="889306"/>
    <lineage>
        <taxon>Bacteria</taxon>
        <taxon>Bacillati</taxon>
        <taxon>Bacillota</taxon>
        <taxon>Bacilli</taxon>
        <taxon>Bacillales</taxon>
        <taxon>Caryophanaceae</taxon>
        <taxon>Jeotgalibacillus</taxon>
    </lineage>
</organism>
<evidence type="ECO:0000313" key="1">
    <source>
        <dbReference type="EMBL" id="KIL50054.1"/>
    </source>
</evidence>
<comment type="caution">
    <text evidence="1">The sequence shown here is derived from an EMBL/GenBank/DDBJ whole genome shotgun (WGS) entry which is preliminary data.</text>
</comment>
<reference evidence="1 2" key="1">
    <citation type="submission" date="2015-01" db="EMBL/GenBank/DDBJ databases">
        <title>Genome sequencing of Jeotgalibacillus soli.</title>
        <authorList>
            <person name="Goh K.M."/>
            <person name="Chan K.-G."/>
            <person name="Yaakop A.S."/>
            <person name="Ee R."/>
            <person name="Gan H.M."/>
            <person name="Chan C.S."/>
        </authorList>
    </citation>
    <scope>NUCLEOTIDE SEQUENCE [LARGE SCALE GENOMIC DNA]</scope>
    <source>
        <strain evidence="1 2">P9</strain>
    </source>
</reference>